<dbReference type="GO" id="GO:0005886">
    <property type="term" value="C:plasma membrane"/>
    <property type="evidence" value="ECO:0007669"/>
    <property type="project" value="TreeGrafter"/>
</dbReference>
<evidence type="ECO:0000259" key="3">
    <source>
        <dbReference type="Pfam" id="PF14845"/>
    </source>
</evidence>
<dbReference type="InterPro" id="IPR029019">
    <property type="entry name" value="HEX_eukaryotic_N"/>
</dbReference>
<accession>A0A1I8PS49</accession>
<dbReference type="Gene3D" id="3.30.379.10">
    <property type="entry name" value="Chitobiase/beta-hexosaminidase domain 2-like"/>
    <property type="match status" value="1"/>
</dbReference>
<dbReference type="PANTHER" id="PTHR22600:SF26">
    <property type="entry name" value="BETA-N-ACETYLHEXOSAMINIDASE"/>
    <property type="match status" value="1"/>
</dbReference>
<name>A0A1I8PS49_STOCA</name>
<dbReference type="Proteomes" id="UP000095300">
    <property type="component" value="Unassembled WGS sequence"/>
</dbReference>
<dbReference type="GO" id="GO:0005975">
    <property type="term" value="P:carbohydrate metabolic process"/>
    <property type="evidence" value="ECO:0007669"/>
    <property type="project" value="InterPro"/>
</dbReference>
<keyword evidence="5" id="KW-1185">Reference proteome</keyword>
<protein>
    <recommendedName>
        <fullName evidence="3">Beta-hexosaminidase eukaryotic type N-terminal domain-containing protein</fullName>
    </recommendedName>
</protein>
<keyword evidence="1" id="KW-0378">Hydrolase</keyword>
<dbReference type="STRING" id="35570.A0A1I8PS49"/>
<dbReference type="VEuPathDB" id="VectorBase:SCAU010572"/>
<evidence type="ECO:0000313" key="4">
    <source>
        <dbReference type="EnsemblMetazoa" id="SCAU010572-PA"/>
    </source>
</evidence>
<feature type="chain" id="PRO_5009327249" description="Beta-hexosaminidase eukaryotic type N-terminal domain-containing protein" evidence="2">
    <location>
        <begin position="22"/>
        <end position="214"/>
    </location>
</feature>
<keyword evidence="2" id="KW-0732">Signal</keyword>
<evidence type="ECO:0000256" key="2">
    <source>
        <dbReference type="SAM" id="SignalP"/>
    </source>
</evidence>
<dbReference type="SUPFAM" id="SSF55545">
    <property type="entry name" value="beta-N-acetylhexosaminidase-like domain"/>
    <property type="match status" value="1"/>
</dbReference>
<dbReference type="InterPro" id="IPR029018">
    <property type="entry name" value="Hex-like_dom2"/>
</dbReference>
<sequence length="214" mass="24307">MSLFISLTSLLVATYFAICQGSTEDLIYGYVCQQSKCVKVELSENNWNTAISLPVCRMFCGDTIGTLWPKPSGKVEVDHMLLHVNMESIDFQMPPNTKHFKLWEANRERFMGLLHNKVPNADVFKNEGHPLKIFVELEGNAADKEEVPRLTLDTDESYRLEISTSDAHEVLAKITAQNYFGARHGLETLSQLIIYDDIRRELQILAKASIEDEP</sequence>
<dbReference type="Pfam" id="PF14845">
    <property type="entry name" value="Glycohydro_20b2"/>
    <property type="match status" value="1"/>
</dbReference>
<dbReference type="GO" id="GO:0030203">
    <property type="term" value="P:glycosaminoglycan metabolic process"/>
    <property type="evidence" value="ECO:0007669"/>
    <property type="project" value="TreeGrafter"/>
</dbReference>
<dbReference type="InterPro" id="IPR025705">
    <property type="entry name" value="Beta_hexosaminidase_sua/sub"/>
</dbReference>
<dbReference type="PANTHER" id="PTHR22600">
    <property type="entry name" value="BETA-HEXOSAMINIDASE"/>
    <property type="match status" value="1"/>
</dbReference>
<dbReference type="PRINTS" id="PR00738">
    <property type="entry name" value="GLHYDRLASE20"/>
</dbReference>
<dbReference type="GO" id="GO:0016231">
    <property type="term" value="F:beta-N-acetylglucosaminidase activity"/>
    <property type="evidence" value="ECO:0007669"/>
    <property type="project" value="TreeGrafter"/>
</dbReference>
<reference evidence="4" key="1">
    <citation type="submission" date="2020-05" db="UniProtKB">
        <authorList>
            <consortium name="EnsemblMetazoa"/>
        </authorList>
    </citation>
    <scope>IDENTIFICATION</scope>
    <source>
        <strain evidence="4">USDA</strain>
    </source>
</reference>
<evidence type="ECO:0000313" key="5">
    <source>
        <dbReference type="Proteomes" id="UP000095300"/>
    </source>
</evidence>
<dbReference type="EnsemblMetazoa" id="SCAU010572-RA">
    <property type="protein sequence ID" value="SCAU010572-PA"/>
    <property type="gene ID" value="SCAU010572"/>
</dbReference>
<evidence type="ECO:0000256" key="1">
    <source>
        <dbReference type="ARBA" id="ARBA00022801"/>
    </source>
</evidence>
<feature type="signal peptide" evidence="2">
    <location>
        <begin position="1"/>
        <end position="21"/>
    </location>
</feature>
<dbReference type="AlphaFoldDB" id="A0A1I8PS49"/>
<proteinExistence type="predicted"/>
<organism evidence="4 5">
    <name type="scientific">Stomoxys calcitrans</name>
    <name type="common">Stable fly</name>
    <name type="synonym">Conops calcitrans</name>
    <dbReference type="NCBI Taxonomy" id="35570"/>
    <lineage>
        <taxon>Eukaryota</taxon>
        <taxon>Metazoa</taxon>
        <taxon>Ecdysozoa</taxon>
        <taxon>Arthropoda</taxon>
        <taxon>Hexapoda</taxon>
        <taxon>Insecta</taxon>
        <taxon>Pterygota</taxon>
        <taxon>Neoptera</taxon>
        <taxon>Endopterygota</taxon>
        <taxon>Diptera</taxon>
        <taxon>Brachycera</taxon>
        <taxon>Muscomorpha</taxon>
        <taxon>Muscoidea</taxon>
        <taxon>Muscidae</taxon>
        <taxon>Stomoxys</taxon>
    </lineage>
</organism>
<feature type="domain" description="Beta-hexosaminidase eukaryotic type N-terminal" evidence="3">
    <location>
        <begin position="67"/>
        <end position="192"/>
    </location>
</feature>